<organism evidence="3">
    <name type="scientific">Strongyloides stercoralis</name>
    <name type="common">Threadworm</name>
    <dbReference type="NCBI Taxonomy" id="6248"/>
    <lineage>
        <taxon>Eukaryota</taxon>
        <taxon>Metazoa</taxon>
        <taxon>Ecdysozoa</taxon>
        <taxon>Nematoda</taxon>
        <taxon>Chromadorea</taxon>
        <taxon>Rhabditida</taxon>
        <taxon>Tylenchina</taxon>
        <taxon>Panagrolaimomorpha</taxon>
        <taxon>Strongyloidoidea</taxon>
        <taxon>Strongyloididae</taxon>
        <taxon>Strongyloides</taxon>
    </lineage>
</organism>
<dbReference type="WBParaSite" id="TCONS_00014563.p1">
    <property type="protein sequence ID" value="TCONS_00014563.p1"/>
    <property type="gene ID" value="XLOC_009766"/>
</dbReference>
<evidence type="ECO:0000313" key="3">
    <source>
        <dbReference type="WBParaSite" id="SSTP_0000530900.1"/>
    </source>
</evidence>
<reference evidence="3" key="1">
    <citation type="submission" date="2015-08" db="UniProtKB">
        <authorList>
            <consortium name="WormBaseParasite"/>
        </authorList>
    </citation>
    <scope>IDENTIFICATION</scope>
</reference>
<feature type="compositionally biased region" description="Basic residues" evidence="1">
    <location>
        <begin position="68"/>
        <end position="123"/>
    </location>
</feature>
<evidence type="ECO:0000256" key="1">
    <source>
        <dbReference type="SAM" id="MobiDB-lite"/>
    </source>
</evidence>
<dbReference type="Proteomes" id="UP000035681">
    <property type="component" value="Unplaced"/>
</dbReference>
<proteinExistence type="predicted"/>
<evidence type="ECO:0000313" key="4">
    <source>
        <dbReference type="WBParaSite" id="TCONS_00014563.p1"/>
    </source>
</evidence>
<protein>
    <submittedName>
        <fullName evidence="3 4">Uncharacterized protein</fullName>
    </submittedName>
</protein>
<keyword evidence="2" id="KW-1185">Reference proteome</keyword>
<dbReference type="WBParaSite" id="SSTP_0000530900.1">
    <property type="protein sequence ID" value="SSTP_0000530900.1"/>
    <property type="gene ID" value="SSTP_0000530900"/>
</dbReference>
<dbReference type="AlphaFoldDB" id="A0A0K0E733"/>
<evidence type="ECO:0000313" key="2">
    <source>
        <dbReference type="Proteomes" id="UP000035681"/>
    </source>
</evidence>
<feature type="region of interest" description="Disordered" evidence="1">
    <location>
        <begin position="60"/>
        <end position="141"/>
    </location>
</feature>
<accession>A0A0K0E733</accession>
<sequence length="158" mass="19025">MRFLKEILLFLTTVLINLNFSYYLNDLNGHDLVPHKQIQQNDLSIADNGSKLTKSDLLNSYISDSDKRQKRQAKKQRSLRKGRKQRGFRQQRSRRLRRLQGSRRLQKPKSQQKRRQSGLRQGRRLQTASRRRNDEYDYNYDDDEYDCPDDVVYLNFLD</sequence>
<name>A0A0K0E733_STRER</name>